<accession>A0A2P2BMW9</accession>
<comment type="subcellular location">
    <subcellularLocation>
        <location evidence="1">Cell membrane</location>
        <topology evidence="1">Multi-pass membrane protein</topology>
    </subcellularLocation>
</comment>
<keyword evidence="5 6" id="KW-0472">Membrane</keyword>
<keyword evidence="9" id="KW-1185">Reference proteome</keyword>
<evidence type="ECO:0000256" key="5">
    <source>
        <dbReference type="ARBA" id="ARBA00023136"/>
    </source>
</evidence>
<dbReference type="InterPro" id="IPR036259">
    <property type="entry name" value="MFS_trans_sf"/>
</dbReference>
<protein>
    <submittedName>
        <fullName evidence="8">Transporter, major facilitator protein</fullName>
    </submittedName>
</protein>
<keyword evidence="4 6" id="KW-1133">Transmembrane helix</keyword>
<dbReference type="NCBIfam" id="NF038246">
    <property type="entry name" value="bile_salt_MFS"/>
    <property type="match status" value="1"/>
</dbReference>
<evidence type="ECO:0000256" key="4">
    <source>
        <dbReference type="ARBA" id="ARBA00022989"/>
    </source>
</evidence>
<feature type="transmembrane region" description="Helical" evidence="6">
    <location>
        <begin position="142"/>
        <end position="159"/>
    </location>
</feature>
<sequence length="433" mass="46696">MEQTKQKSTFFYGWLIVVGCMLIQAVPYSLAANIQPAFTSYVTSGEGFTYTQFSLIFTIGTIVSALCSPFIGKLYSTPKANIKLLYVIGIILVGVGFASMSLAEGNIFAYYALSILVQIGSAIISAIGVPTLINSWFTENKGIAMGLAFSGGGLGNMILQQFAGKWLSNPAIGYKGAYLRFGLLAIIVALPIALFVMRLPKSKSELEMNKSKKSKKTSSQSPNWGYTFAEVSKIKYFWIFAISFVFVGLYVGGMALQFIPYLQILEQAKVLTLGSALVASLFGLFSIFGNLCGGVLFDKFGITKSLILAELLVIICGLSLIFIGKINALGFVFAVCLGISMFSYIIGPSYMTSALFGNKEFGTILGIVQIFFAVGFGSGSTVFGFIVDKSGFTNAWISTIIYAVIAYAGLLYSTSSIVKMNKDNNVIETKKIS</sequence>
<dbReference type="GO" id="GO:0022857">
    <property type="term" value="F:transmembrane transporter activity"/>
    <property type="evidence" value="ECO:0007669"/>
    <property type="project" value="InterPro"/>
</dbReference>
<keyword evidence="2" id="KW-0813">Transport</keyword>
<feature type="transmembrane region" description="Helical" evidence="6">
    <location>
        <begin position="84"/>
        <end position="102"/>
    </location>
</feature>
<dbReference type="InterPro" id="IPR011701">
    <property type="entry name" value="MFS"/>
</dbReference>
<feature type="transmembrane region" description="Helical" evidence="6">
    <location>
        <begin position="329"/>
        <end position="351"/>
    </location>
</feature>
<dbReference type="Gene3D" id="1.20.1250.20">
    <property type="entry name" value="MFS general substrate transporter like domains"/>
    <property type="match status" value="2"/>
</dbReference>
<dbReference type="RefSeq" id="WP_166504742.1">
    <property type="nucleotide sequence ID" value="NZ_JAKNTL010000002.1"/>
</dbReference>
<evidence type="ECO:0000256" key="6">
    <source>
        <dbReference type="SAM" id="Phobius"/>
    </source>
</evidence>
<dbReference type="GO" id="GO:0005886">
    <property type="term" value="C:plasma membrane"/>
    <property type="evidence" value="ECO:0007669"/>
    <property type="project" value="UniProtKB-SubCell"/>
</dbReference>
<dbReference type="PANTHER" id="PTHR11360">
    <property type="entry name" value="MONOCARBOXYLATE TRANSPORTER"/>
    <property type="match status" value="1"/>
</dbReference>
<feature type="transmembrane region" description="Helical" evidence="6">
    <location>
        <begin position="50"/>
        <end position="72"/>
    </location>
</feature>
<keyword evidence="3 6" id="KW-0812">Transmembrane</keyword>
<dbReference type="Pfam" id="PF07690">
    <property type="entry name" value="MFS_1"/>
    <property type="match status" value="1"/>
</dbReference>
<organism evidence="8 9">
    <name type="scientific">Romboutsia hominis</name>
    <dbReference type="NCBI Taxonomy" id="1507512"/>
    <lineage>
        <taxon>Bacteria</taxon>
        <taxon>Bacillati</taxon>
        <taxon>Bacillota</taxon>
        <taxon>Clostridia</taxon>
        <taxon>Peptostreptococcales</taxon>
        <taxon>Peptostreptococcaceae</taxon>
        <taxon>Romboutsia</taxon>
    </lineage>
</organism>
<dbReference type="Proteomes" id="UP000245695">
    <property type="component" value="Chromosome 1"/>
</dbReference>
<feature type="transmembrane region" description="Helical" evidence="6">
    <location>
        <begin position="363"/>
        <end position="387"/>
    </location>
</feature>
<dbReference type="InterPro" id="IPR020846">
    <property type="entry name" value="MFS_dom"/>
</dbReference>
<dbReference type="EMBL" id="LN650648">
    <property type="protein sequence ID" value="CEI71743.1"/>
    <property type="molecule type" value="Genomic_DNA"/>
</dbReference>
<evidence type="ECO:0000313" key="8">
    <source>
        <dbReference type="EMBL" id="CEI71743.1"/>
    </source>
</evidence>
<gene>
    <name evidence="8" type="ORF">FRIFI_0192</name>
</gene>
<feature type="transmembrane region" description="Helical" evidence="6">
    <location>
        <begin position="271"/>
        <end position="293"/>
    </location>
</feature>
<reference evidence="8 9" key="1">
    <citation type="submission" date="2014-09" db="EMBL/GenBank/DDBJ databases">
        <authorList>
            <person name="Hornung B.V."/>
        </authorList>
    </citation>
    <scope>NUCLEOTIDE SEQUENCE [LARGE SCALE GENOMIC DNA]</scope>
    <source>
        <strain evidence="8 9">FRIFI</strain>
    </source>
</reference>
<dbReference type="PROSITE" id="PS50850">
    <property type="entry name" value="MFS"/>
    <property type="match status" value="1"/>
</dbReference>
<dbReference type="InterPro" id="IPR050327">
    <property type="entry name" value="Proton-linked_MCT"/>
</dbReference>
<proteinExistence type="predicted"/>
<feature type="domain" description="Major facilitator superfamily (MFS) profile" evidence="7">
    <location>
        <begin position="13"/>
        <end position="421"/>
    </location>
</feature>
<dbReference type="AlphaFoldDB" id="A0A2P2BMW9"/>
<feature type="transmembrane region" description="Helical" evidence="6">
    <location>
        <begin position="393"/>
        <end position="412"/>
    </location>
</feature>
<evidence type="ECO:0000256" key="1">
    <source>
        <dbReference type="ARBA" id="ARBA00004651"/>
    </source>
</evidence>
<dbReference type="SUPFAM" id="SSF103473">
    <property type="entry name" value="MFS general substrate transporter"/>
    <property type="match status" value="1"/>
</dbReference>
<evidence type="ECO:0000256" key="3">
    <source>
        <dbReference type="ARBA" id="ARBA00022692"/>
    </source>
</evidence>
<dbReference type="PANTHER" id="PTHR11360:SF284">
    <property type="entry name" value="EG:103B4.3 PROTEIN-RELATED"/>
    <property type="match status" value="1"/>
</dbReference>
<evidence type="ECO:0000259" key="7">
    <source>
        <dbReference type="PROSITE" id="PS50850"/>
    </source>
</evidence>
<feature type="transmembrane region" description="Helical" evidence="6">
    <location>
        <begin position="305"/>
        <end position="323"/>
    </location>
</feature>
<name>A0A2P2BMW9_9FIRM</name>
<feature type="transmembrane region" description="Helical" evidence="6">
    <location>
        <begin position="236"/>
        <end position="259"/>
    </location>
</feature>
<dbReference type="PROSITE" id="PS51257">
    <property type="entry name" value="PROKAR_LIPOPROTEIN"/>
    <property type="match status" value="1"/>
</dbReference>
<dbReference type="KEGG" id="rhom:FRIFI_0192"/>
<feature type="transmembrane region" description="Helical" evidence="6">
    <location>
        <begin position="179"/>
        <end position="200"/>
    </location>
</feature>
<evidence type="ECO:0000256" key="2">
    <source>
        <dbReference type="ARBA" id="ARBA00022448"/>
    </source>
</evidence>
<feature type="transmembrane region" description="Helical" evidence="6">
    <location>
        <begin position="108"/>
        <end position="130"/>
    </location>
</feature>
<evidence type="ECO:0000313" key="9">
    <source>
        <dbReference type="Proteomes" id="UP000245695"/>
    </source>
</evidence>
<feature type="transmembrane region" description="Helical" evidence="6">
    <location>
        <begin position="12"/>
        <end position="30"/>
    </location>
</feature>